<dbReference type="Pfam" id="PF13592">
    <property type="entry name" value="HTH_33"/>
    <property type="match status" value="1"/>
</dbReference>
<dbReference type="Pfam" id="PF13551">
    <property type="entry name" value="HTH_29"/>
    <property type="match status" value="1"/>
</dbReference>
<organism evidence="3 4">
    <name type="scientific">Clostridium manihotivorum</name>
    <dbReference type="NCBI Taxonomy" id="2320868"/>
    <lineage>
        <taxon>Bacteria</taxon>
        <taxon>Bacillati</taxon>
        <taxon>Bacillota</taxon>
        <taxon>Clostridia</taxon>
        <taxon>Eubacteriales</taxon>
        <taxon>Clostridiaceae</taxon>
        <taxon>Clostridium</taxon>
    </lineage>
</organism>
<evidence type="ECO:0000259" key="2">
    <source>
        <dbReference type="Pfam" id="PF13592"/>
    </source>
</evidence>
<dbReference type="InterPro" id="IPR047655">
    <property type="entry name" value="Transpos_IS630-like"/>
</dbReference>
<dbReference type="PANTHER" id="PTHR46564:SF1">
    <property type="entry name" value="TRANSPOSASE"/>
    <property type="match status" value="1"/>
</dbReference>
<gene>
    <name evidence="3" type="ORF">C1I91_06555</name>
</gene>
<dbReference type="InterPro" id="IPR009057">
    <property type="entry name" value="Homeodomain-like_sf"/>
</dbReference>
<dbReference type="Gene3D" id="3.30.420.10">
    <property type="entry name" value="Ribonuclease H-like superfamily/Ribonuclease H"/>
    <property type="match status" value="1"/>
</dbReference>
<dbReference type="InterPro" id="IPR036397">
    <property type="entry name" value="RNaseH_sf"/>
</dbReference>
<name>A0A3R5QRZ4_9CLOT</name>
<sequence length="353" mass="41395">MDNIYSNNTLELNEKINELKSIMKETKNVRMYKRYLVILRHLEGASNVDIAKMVSLDQHTVGDYIKNYKAKGLLGLVMKHSTGAPRKLSKDQEAMIVEIVTNKTPDEVGFESRKNWTIEIIRQWVIKTFCITMSHRGIHEILHRLNLSYTRPTYVLKKADKEKQEEFKVTFEDLKKLINGELAHLLFEDESMIRDYQAIQKTWFKKGQRRKIPTYGKNAGVKLIGILDYGTGKVYCEEHERYDAVVFERFLKCILEQYPTGKIVMILDNARIHHAKLLEPFLYENKNRLELVFLPPYSPELNLIEGLWGWLKSRIINNAFYPTLSRVSEAVQRFITHINKTPTEIIDRLCIKM</sequence>
<evidence type="ECO:0000313" key="4">
    <source>
        <dbReference type="Proteomes" id="UP000286268"/>
    </source>
</evidence>
<dbReference type="Proteomes" id="UP000286268">
    <property type="component" value="Chromosome"/>
</dbReference>
<dbReference type="PANTHER" id="PTHR46564">
    <property type="entry name" value="TRANSPOSASE"/>
    <property type="match status" value="1"/>
</dbReference>
<dbReference type="InterPro" id="IPR012337">
    <property type="entry name" value="RNaseH-like_sf"/>
</dbReference>
<dbReference type="NCBIfam" id="NF033545">
    <property type="entry name" value="transpos_IS630"/>
    <property type="match status" value="1"/>
</dbReference>
<accession>A0A3R5QRZ4</accession>
<proteinExistence type="predicted"/>
<reference evidence="3 4" key="1">
    <citation type="submission" date="2018-01" db="EMBL/GenBank/DDBJ databases">
        <title>Genome Sequencing and Assembly of Anaerobacter polyendosporus strain CT4.</title>
        <authorList>
            <person name="Tachaapaikoon C."/>
            <person name="Sutheeworapong S."/>
            <person name="Jenjaroenpun P."/>
            <person name="Wongsurawat T."/>
            <person name="Nookeaw I."/>
            <person name="Cheawchanlertfa P."/>
            <person name="Kosugi A."/>
            <person name="Cheevadhanarak S."/>
            <person name="Ratanakhanokchai K."/>
        </authorList>
    </citation>
    <scope>NUCLEOTIDE SEQUENCE [LARGE SCALE GENOMIC DNA]</scope>
    <source>
        <strain evidence="3 4">CT4</strain>
    </source>
</reference>
<evidence type="ECO:0000259" key="1">
    <source>
        <dbReference type="Pfam" id="PF13358"/>
    </source>
</evidence>
<dbReference type="InterPro" id="IPR025959">
    <property type="entry name" value="Winged_HTH_dom"/>
</dbReference>
<feature type="domain" description="Tc1-like transposase DDE" evidence="1">
    <location>
        <begin position="185"/>
        <end position="326"/>
    </location>
</feature>
<dbReference type="KEGG" id="cmah:C1I91_06555"/>
<dbReference type="RefSeq" id="WP_128212147.1">
    <property type="nucleotide sequence ID" value="NZ_CP025746.1"/>
</dbReference>
<dbReference type="SUPFAM" id="SSF46689">
    <property type="entry name" value="Homeodomain-like"/>
    <property type="match status" value="1"/>
</dbReference>
<dbReference type="SUPFAM" id="SSF53098">
    <property type="entry name" value="Ribonuclease H-like"/>
    <property type="match status" value="1"/>
</dbReference>
<evidence type="ECO:0000313" key="3">
    <source>
        <dbReference type="EMBL" id="QAA31330.1"/>
    </source>
</evidence>
<dbReference type="AlphaFoldDB" id="A0A3R5QRZ4"/>
<dbReference type="EMBL" id="CP025746">
    <property type="protein sequence ID" value="QAA31330.1"/>
    <property type="molecule type" value="Genomic_DNA"/>
</dbReference>
<feature type="domain" description="Winged helix-turn helix" evidence="2">
    <location>
        <begin position="115"/>
        <end position="168"/>
    </location>
</feature>
<keyword evidence="4" id="KW-1185">Reference proteome</keyword>
<dbReference type="GO" id="GO:0003676">
    <property type="term" value="F:nucleic acid binding"/>
    <property type="evidence" value="ECO:0007669"/>
    <property type="project" value="InterPro"/>
</dbReference>
<protein>
    <submittedName>
        <fullName evidence="3">IS630 family transposase</fullName>
    </submittedName>
</protein>
<dbReference type="InterPro" id="IPR038717">
    <property type="entry name" value="Tc1-like_DDE_dom"/>
</dbReference>
<dbReference type="Pfam" id="PF13358">
    <property type="entry name" value="DDE_3"/>
    <property type="match status" value="1"/>
</dbReference>
<dbReference type="OrthoDB" id="2854648at2"/>